<feature type="compositionally biased region" description="Low complexity" evidence="1">
    <location>
        <begin position="41"/>
        <end position="50"/>
    </location>
</feature>
<accession>A0A8J3YJ09</accession>
<evidence type="ECO:0000313" key="2">
    <source>
        <dbReference type="EMBL" id="GIJ44798.1"/>
    </source>
</evidence>
<organism evidence="2 3">
    <name type="scientific">Virgisporangium aliadipatigenens</name>
    <dbReference type="NCBI Taxonomy" id="741659"/>
    <lineage>
        <taxon>Bacteria</taxon>
        <taxon>Bacillati</taxon>
        <taxon>Actinomycetota</taxon>
        <taxon>Actinomycetes</taxon>
        <taxon>Micromonosporales</taxon>
        <taxon>Micromonosporaceae</taxon>
        <taxon>Virgisporangium</taxon>
    </lineage>
</organism>
<reference evidence="2" key="1">
    <citation type="submission" date="2021-01" db="EMBL/GenBank/DDBJ databases">
        <title>Whole genome shotgun sequence of Virgisporangium aliadipatigenens NBRC 105644.</title>
        <authorList>
            <person name="Komaki H."/>
            <person name="Tamura T."/>
        </authorList>
    </citation>
    <scope>NUCLEOTIDE SEQUENCE</scope>
    <source>
        <strain evidence="2">NBRC 105644</strain>
    </source>
</reference>
<evidence type="ECO:0000313" key="3">
    <source>
        <dbReference type="Proteomes" id="UP000619260"/>
    </source>
</evidence>
<gene>
    <name evidence="2" type="ORF">Val02_16840</name>
</gene>
<protein>
    <submittedName>
        <fullName evidence="2">Uncharacterized protein</fullName>
    </submittedName>
</protein>
<feature type="region of interest" description="Disordered" evidence="1">
    <location>
        <begin position="37"/>
        <end position="79"/>
    </location>
</feature>
<dbReference type="AlphaFoldDB" id="A0A8J3YJ09"/>
<name>A0A8J3YJ09_9ACTN</name>
<sequence>MCGSVAVGADQDPDLLHQFEHRRAFLAAQALAEQRSQAADVGSESGVEVSVHARDASGARFPPDVTQPTKSTYRTRFGR</sequence>
<dbReference type="EMBL" id="BOPF01000004">
    <property type="protein sequence ID" value="GIJ44798.1"/>
    <property type="molecule type" value="Genomic_DNA"/>
</dbReference>
<comment type="caution">
    <text evidence="2">The sequence shown here is derived from an EMBL/GenBank/DDBJ whole genome shotgun (WGS) entry which is preliminary data.</text>
</comment>
<keyword evidence="3" id="KW-1185">Reference proteome</keyword>
<evidence type="ECO:0000256" key="1">
    <source>
        <dbReference type="SAM" id="MobiDB-lite"/>
    </source>
</evidence>
<feature type="compositionally biased region" description="Polar residues" evidence="1">
    <location>
        <begin position="66"/>
        <end position="79"/>
    </location>
</feature>
<dbReference type="Proteomes" id="UP000619260">
    <property type="component" value="Unassembled WGS sequence"/>
</dbReference>
<proteinExistence type="predicted"/>